<dbReference type="Proteomes" id="UP000223395">
    <property type="component" value="Segment"/>
</dbReference>
<dbReference type="EMBL" id="KX619650">
    <property type="protein sequence ID" value="AOT27695.1"/>
    <property type="molecule type" value="Genomic_DNA"/>
</dbReference>
<proteinExistence type="predicted"/>
<sequence length="62" mass="6734">MTSTTKEGNTMSAIQGKLIALVLKYGVSYLRKHPELLDEISKHIPGKVDDVVLTVLAKLLGV</sequence>
<accession>A0A1D8EZP5</accession>
<gene>
    <name evidence="1" type="ORF">SEA_JERM_10</name>
</gene>
<organism evidence="1 2">
    <name type="scientific">Mycobacterium phage Jerm</name>
    <dbReference type="NCBI Taxonomy" id="1897503"/>
    <lineage>
        <taxon>Viruses</taxon>
        <taxon>Duplodnaviria</taxon>
        <taxon>Heunggongvirae</taxon>
        <taxon>Uroviricota</taxon>
        <taxon>Caudoviricetes</taxon>
        <taxon>Turbidovirus</taxon>
        <taxon>Turbidovirus turbido</taxon>
    </lineage>
</organism>
<evidence type="ECO:0000313" key="2">
    <source>
        <dbReference type="Proteomes" id="UP000223395"/>
    </source>
</evidence>
<evidence type="ECO:0000313" key="1">
    <source>
        <dbReference type="EMBL" id="AOT27695.1"/>
    </source>
</evidence>
<reference evidence="2" key="1">
    <citation type="submission" date="2016-07" db="EMBL/GenBank/DDBJ databases">
        <authorList>
            <person name="Florea S."/>
            <person name="Webb J.S."/>
            <person name="Jaromczyk J."/>
            <person name="Schardl C.L."/>
        </authorList>
    </citation>
    <scope>NUCLEOTIDE SEQUENCE [LARGE SCALE GENOMIC DNA]</scope>
</reference>
<protein>
    <submittedName>
        <fullName evidence="1">Uncharacterized protein</fullName>
    </submittedName>
</protein>
<name>A0A1D8EZP5_9CAUD</name>